<feature type="transmembrane region" description="Helical" evidence="2">
    <location>
        <begin position="123"/>
        <end position="147"/>
    </location>
</feature>
<dbReference type="AlphaFoldDB" id="A0A8T4GE21"/>
<dbReference type="RefSeq" id="WP_209484461.1">
    <property type="nucleotide sequence ID" value="NZ_JAGGKQ010000007.1"/>
</dbReference>
<feature type="transmembrane region" description="Helical" evidence="2">
    <location>
        <begin position="20"/>
        <end position="45"/>
    </location>
</feature>
<evidence type="ECO:0000313" key="3">
    <source>
        <dbReference type="EMBL" id="MBP1922386.1"/>
    </source>
</evidence>
<gene>
    <name evidence="3" type="ORF">J2751_001394</name>
</gene>
<keyword evidence="4" id="KW-1185">Reference proteome</keyword>
<evidence type="ECO:0000256" key="2">
    <source>
        <dbReference type="SAM" id="Phobius"/>
    </source>
</evidence>
<evidence type="ECO:0008006" key="5">
    <source>
        <dbReference type="Google" id="ProtNLM"/>
    </source>
</evidence>
<evidence type="ECO:0000256" key="1">
    <source>
        <dbReference type="SAM" id="MobiDB-lite"/>
    </source>
</evidence>
<reference evidence="3" key="1">
    <citation type="submission" date="2021-03" db="EMBL/GenBank/DDBJ databases">
        <title>Genomic Encyclopedia of Type Strains, Phase IV (KMG-IV): sequencing the most valuable type-strain genomes for metagenomic binning, comparative biology and taxonomic classification.</title>
        <authorList>
            <person name="Goeker M."/>
        </authorList>
    </citation>
    <scope>NUCLEOTIDE SEQUENCE</scope>
    <source>
        <strain evidence="3">DSM 23564</strain>
    </source>
</reference>
<proteinExistence type="predicted"/>
<feature type="transmembrane region" description="Helical" evidence="2">
    <location>
        <begin position="153"/>
        <end position="179"/>
    </location>
</feature>
<accession>A0A8T4GE21</accession>
<keyword evidence="2" id="KW-0472">Membrane</keyword>
<keyword evidence="2" id="KW-0812">Transmembrane</keyword>
<dbReference type="OrthoDB" id="331427at2157"/>
<dbReference type="Proteomes" id="UP000823588">
    <property type="component" value="Unassembled WGS sequence"/>
</dbReference>
<evidence type="ECO:0000313" key="4">
    <source>
        <dbReference type="Proteomes" id="UP000823588"/>
    </source>
</evidence>
<feature type="transmembrane region" description="Helical" evidence="2">
    <location>
        <begin position="51"/>
        <end position="73"/>
    </location>
</feature>
<keyword evidence="2" id="KW-1133">Transmembrane helix</keyword>
<protein>
    <recommendedName>
        <fullName evidence="5">Small multi-drug export protein</fullName>
    </recommendedName>
</protein>
<comment type="caution">
    <text evidence="3">The sequence shown here is derived from an EMBL/GenBank/DDBJ whole genome shotgun (WGS) entry which is preliminary data.</text>
</comment>
<name>A0A8T4GE21_9EURY</name>
<sequence>MIPPLTLVDVGSVLDGASGFIAYPLVFLLAMIPLIEPFVVIPVAIGLGFDPVLTGLAAFGGSVTAVVAIVLAGHRLRAWWTNRSGSTPDDPAESDEDSTADDSDDGSSGRYERARRVGERYGLVGLALAGPPLAGLHLMAVVGAAIGPDDRSTIGWLTAGLAVWTALLVAGSVAGLSALESVFVG</sequence>
<dbReference type="EMBL" id="JAGGKQ010000007">
    <property type="protein sequence ID" value="MBP1922386.1"/>
    <property type="molecule type" value="Genomic_DNA"/>
</dbReference>
<organism evidence="3 4">
    <name type="scientific">Halorubrum alkaliphilum</name>
    <dbReference type="NCBI Taxonomy" id="261290"/>
    <lineage>
        <taxon>Archaea</taxon>
        <taxon>Methanobacteriati</taxon>
        <taxon>Methanobacteriota</taxon>
        <taxon>Stenosarchaea group</taxon>
        <taxon>Halobacteria</taxon>
        <taxon>Halobacteriales</taxon>
        <taxon>Haloferacaceae</taxon>
        <taxon>Halorubrum</taxon>
    </lineage>
</organism>
<feature type="region of interest" description="Disordered" evidence="1">
    <location>
        <begin position="82"/>
        <end position="111"/>
    </location>
</feature>
<feature type="compositionally biased region" description="Acidic residues" evidence="1">
    <location>
        <begin position="90"/>
        <end position="105"/>
    </location>
</feature>